<reference evidence="4 5" key="1">
    <citation type="submission" date="2015-02" db="EMBL/GenBank/DDBJ databases">
        <title>Genome sequene of Rhodovulum sulfidophilum DSM 2351.</title>
        <authorList>
            <person name="Nagao N."/>
        </authorList>
    </citation>
    <scope>NUCLEOTIDE SEQUENCE [LARGE SCALE GENOMIC DNA]</scope>
    <source>
        <strain evidence="4 5">DSM 2351</strain>
    </source>
</reference>
<keyword evidence="2" id="KW-0012">Acyltransferase</keyword>
<dbReference type="AlphaFoldDB" id="A0A0D6B492"/>
<dbReference type="GO" id="GO:0016746">
    <property type="term" value="F:acyltransferase activity"/>
    <property type="evidence" value="ECO:0007669"/>
    <property type="project" value="UniProtKB-KW"/>
</dbReference>
<dbReference type="EMBL" id="AP014800">
    <property type="protein sequence ID" value="BAQ69917.1"/>
    <property type="molecule type" value="Genomic_DNA"/>
</dbReference>
<evidence type="ECO:0000256" key="1">
    <source>
        <dbReference type="ARBA" id="ARBA00022679"/>
    </source>
</evidence>
<dbReference type="eggNOG" id="COG2030">
    <property type="taxonomic scope" value="Bacteria"/>
</dbReference>
<dbReference type="SUPFAM" id="SSF53659">
    <property type="entry name" value="Isocitrate/Isopropylmalate dehydrogenase-like"/>
    <property type="match status" value="1"/>
</dbReference>
<dbReference type="Pfam" id="PF01515">
    <property type="entry name" value="PTA_PTB"/>
    <property type="match status" value="1"/>
</dbReference>
<dbReference type="Proteomes" id="UP000064912">
    <property type="component" value="Chromosome"/>
</dbReference>
<dbReference type="KEGG" id="rsu:NHU_02770"/>
<dbReference type="NCBIfam" id="NF006045">
    <property type="entry name" value="PRK08190.1"/>
    <property type="match status" value="1"/>
</dbReference>
<protein>
    <submittedName>
        <fullName evidence="4">Phosphate butyryltransferase</fullName>
    </submittedName>
</protein>
<evidence type="ECO:0000313" key="5">
    <source>
        <dbReference type="Proteomes" id="UP000064912"/>
    </source>
</evidence>
<evidence type="ECO:0000259" key="3">
    <source>
        <dbReference type="Pfam" id="PF01515"/>
    </source>
</evidence>
<feature type="domain" description="Phosphate acetyl/butaryl transferase" evidence="3">
    <location>
        <begin position="236"/>
        <end position="450"/>
    </location>
</feature>
<dbReference type="Gene3D" id="3.10.129.10">
    <property type="entry name" value="Hotdog Thioesterase"/>
    <property type="match status" value="1"/>
</dbReference>
<organism evidence="4 5">
    <name type="scientific">Rhodovulum sulfidophilum</name>
    <name type="common">Rhodobacter sulfidophilus</name>
    <dbReference type="NCBI Taxonomy" id="35806"/>
    <lineage>
        <taxon>Bacteria</taxon>
        <taxon>Pseudomonadati</taxon>
        <taxon>Pseudomonadota</taxon>
        <taxon>Alphaproteobacteria</taxon>
        <taxon>Rhodobacterales</taxon>
        <taxon>Paracoccaceae</taxon>
        <taxon>Rhodovulum</taxon>
    </lineage>
</organism>
<dbReference type="CDD" id="cd03449">
    <property type="entry name" value="R_hydratase"/>
    <property type="match status" value="1"/>
</dbReference>
<dbReference type="InterPro" id="IPR002505">
    <property type="entry name" value="PTA_PTB"/>
</dbReference>
<evidence type="ECO:0000256" key="2">
    <source>
        <dbReference type="ARBA" id="ARBA00023315"/>
    </source>
</evidence>
<dbReference type="PANTHER" id="PTHR43356">
    <property type="entry name" value="PHOSPHATE ACETYLTRANSFERASE"/>
    <property type="match status" value="1"/>
</dbReference>
<accession>A0A0D6B492</accession>
<dbReference type="InterPro" id="IPR050500">
    <property type="entry name" value="Phos_Acetyltrans/Butyryltrans"/>
</dbReference>
<gene>
    <name evidence="4" type="ORF">NHU_02770</name>
</gene>
<dbReference type="eggNOG" id="COG0280">
    <property type="taxonomic scope" value="Bacteria"/>
</dbReference>
<dbReference type="Gene3D" id="3.40.718.10">
    <property type="entry name" value="Isopropylmalate Dehydrogenase"/>
    <property type="match status" value="1"/>
</dbReference>
<evidence type="ECO:0000313" key="4">
    <source>
        <dbReference type="EMBL" id="BAQ69917.1"/>
    </source>
</evidence>
<keyword evidence="1 4" id="KW-0808">Transferase</keyword>
<dbReference type="SUPFAM" id="SSF54637">
    <property type="entry name" value="Thioesterase/thiol ester dehydrase-isomerase"/>
    <property type="match status" value="1"/>
</dbReference>
<proteinExistence type="predicted"/>
<dbReference type="PATRIC" id="fig|35806.4.peg.2847"/>
<sequence length="469" mass="49426">MKITENRTFDEISVGDTAQIVRICSEDDFYVFASASGNYNPMHLARLDGDGDGVDEALAPAIWEASLISAVLGNLLPGPGTLYRSQSLVFHERAQAGDELLTRVTVVEKRPPNRIVLETRVERCSDGALVLDGEAEVKAPPKKLVFNDLEIPGLVIERHRHFDELIDRAEPLAPLPTAVVCPEEPRALGGALLGARHTIIAPILVGDPDKIAAAAAEIGASLAGIEIVEAADHVTAAHLAVDLVAGGRAAALMKGHLHTDVLLRAALRKENGLRAGRRFTHVFVMDVPGVPHPLMVTDAAINIAPDLRTKVDIVQNAIDLAISIGIEVPKVGVLSAVETVNPDIPSSLDAALLSKMAERGQIRGGMVDGPLAMDNAVDLTAARTKGITSQVAGRAEVLVVPNLDAGNMLAKQLAYISHAEGAGVVMGAKVPIILNSRSDDDKARLASCAVATLHNARLNGLIPAQQAAE</sequence>
<dbReference type="PANTHER" id="PTHR43356:SF2">
    <property type="entry name" value="PHOSPHATE ACETYLTRANSFERASE"/>
    <property type="match status" value="1"/>
</dbReference>
<name>A0A0D6B492_RHOSU</name>
<dbReference type="InterPro" id="IPR029069">
    <property type="entry name" value="HotDog_dom_sf"/>
</dbReference>